<organism evidence="9 10">
    <name type="scientific">Polynucleobacter kasalickyi</name>
    <dbReference type="NCBI Taxonomy" id="1938817"/>
    <lineage>
        <taxon>Bacteria</taxon>
        <taxon>Pseudomonadati</taxon>
        <taxon>Pseudomonadota</taxon>
        <taxon>Betaproteobacteria</taxon>
        <taxon>Burkholderiales</taxon>
        <taxon>Burkholderiaceae</taxon>
        <taxon>Polynucleobacter</taxon>
    </lineage>
</organism>
<dbReference type="GO" id="GO:0008409">
    <property type="term" value="F:5'-3' exonuclease activity"/>
    <property type="evidence" value="ECO:0007669"/>
    <property type="project" value="InterPro"/>
</dbReference>
<dbReference type="InterPro" id="IPR051673">
    <property type="entry name" value="SSDNA_exonuclease_RecJ"/>
</dbReference>
<dbReference type="InterPro" id="IPR041122">
    <property type="entry name" value="RecJ_OB"/>
</dbReference>
<dbReference type="OrthoDB" id="9809852at2"/>
<dbReference type="PANTHER" id="PTHR30255">
    <property type="entry name" value="SINGLE-STRANDED-DNA-SPECIFIC EXONUCLEASE RECJ"/>
    <property type="match status" value="1"/>
</dbReference>
<evidence type="ECO:0000256" key="1">
    <source>
        <dbReference type="ARBA" id="ARBA00005915"/>
    </source>
</evidence>
<dbReference type="EMBL" id="FWXJ01000002">
    <property type="protein sequence ID" value="SMC32627.1"/>
    <property type="molecule type" value="Genomic_DNA"/>
</dbReference>
<dbReference type="Pfam" id="PF17768">
    <property type="entry name" value="RecJ_OB"/>
    <property type="match status" value="1"/>
</dbReference>
<comment type="similarity">
    <text evidence="1">Belongs to the RecJ family.</text>
</comment>
<dbReference type="AlphaFoldDB" id="A0A1W1Y8Y9"/>
<dbReference type="Gene3D" id="3.90.1640.30">
    <property type="match status" value="1"/>
</dbReference>
<keyword evidence="4" id="KW-0378">Hydrolase</keyword>
<sequence length="584" mass="64226">MQLIQRHTNQTLINQFIESGVDPIMARLWTSRGVERAEDLALETKHLLPPTALKGCIEAAKYLLQSIQAHKNLLIVADYDCDGATACAVGLLGLQELGKPFNISVDFLVPNRFTMGYGLTPEVVEMAAKRTPRPDILITVDNGIASIAGVAHAKAMGMEVLVTDHHLPADETPDTPYIVNPNQRGCQFPSKALAGVGVMFYVLLALRKLMREDGIFTPENQPKIEELLDFVALGTVADVASLDRNNRILVSAGLKRMRAQRMHPGIAALFTIADRKPEEASTFDLGFGLGPRLNAAGRLADMTLGIRCLIAKSSTEALTLASELDRMNRDRRTIEAEMKETALDTMAEINVDHQHGLTLFDASWHQGVIGILASRLKEKYHRPVIIFAPAEETMPDGSAILKGSGRSISGFHLRDALDVISKKFPDMILKFGGHSAAAGLSISHAMLEPFCTAFEVVAKEILSEDALQRTLMHDGELPAAMIAAPLVQTIANQVWGQGFPEPVFTGRFKVLKQSVLKNKHLKLELQPIGDENTSFSTNPVLAGIWFHHHELISSETRLAYRLQLDNYLSYPRVQLMIEAEAEEI</sequence>
<accession>A0A1W1Y8Y9</accession>
<evidence type="ECO:0000259" key="7">
    <source>
        <dbReference type="Pfam" id="PF02272"/>
    </source>
</evidence>
<feature type="domain" description="RecJ OB" evidence="8">
    <location>
        <begin position="474"/>
        <end position="578"/>
    </location>
</feature>
<dbReference type="STRING" id="1938817.SAMN06296008_102104"/>
<dbReference type="InterPro" id="IPR004610">
    <property type="entry name" value="RecJ"/>
</dbReference>
<keyword evidence="10" id="KW-1185">Reference proteome</keyword>
<dbReference type="Pfam" id="PF02272">
    <property type="entry name" value="DHHA1"/>
    <property type="match status" value="1"/>
</dbReference>
<dbReference type="PANTHER" id="PTHR30255:SF2">
    <property type="entry name" value="SINGLE-STRANDED-DNA-SPECIFIC EXONUCLEASE RECJ"/>
    <property type="match status" value="1"/>
</dbReference>
<name>A0A1W1Y8Y9_9BURK</name>
<dbReference type="GO" id="GO:0003676">
    <property type="term" value="F:nucleic acid binding"/>
    <property type="evidence" value="ECO:0007669"/>
    <property type="project" value="InterPro"/>
</dbReference>
<dbReference type="GO" id="GO:0006310">
    <property type="term" value="P:DNA recombination"/>
    <property type="evidence" value="ECO:0007669"/>
    <property type="project" value="InterPro"/>
</dbReference>
<keyword evidence="5 9" id="KW-0269">Exonuclease</keyword>
<proteinExistence type="inferred from homology"/>
<reference evidence="9 10" key="1">
    <citation type="submission" date="2017-04" db="EMBL/GenBank/DDBJ databases">
        <authorList>
            <person name="Afonso C.L."/>
            <person name="Miller P.J."/>
            <person name="Scott M.A."/>
            <person name="Spackman E."/>
            <person name="Goraichik I."/>
            <person name="Dimitrov K.M."/>
            <person name="Suarez D.L."/>
            <person name="Swayne D.E."/>
        </authorList>
    </citation>
    <scope>NUCLEOTIDE SEQUENCE [LARGE SCALE GENOMIC DNA]</scope>
    <source>
        <strain evidence="9 10">VK13</strain>
    </source>
</reference>
<evidence type="ECO:0000256" key="3">
    <source>
        <dbReference type="ARBA" id="ARBA00022722"/>
    </source>
</evidence>
<dbReference type="InterPro" id="IPR001667">
    <property type="entry name" value="DDH_dom"/>
</dbReference>
<dbReference type="InterPro" id="IPR038763">
    <property type="entry name" value="DHH_sf"/>
</dbReference>
<dbReference type="InterPro" id="IPR003156">
    <property type="entry name" value="DHHA1_dom"/>
</dbReference>
<gene>
    <name evidence="9" type="ORF">SAMN06296008_102104</name>
</gene>
<evidence type="ECO:0000256" key="5">
    <source>
        <dbReference type="ARBA" id="ARBA00022839"/>
    </source>
</evidence>
<dbReference type="NCBIfam" id="TIGR00644">
    <property type="entry name" value="recJ"/>
    <property type="match status" value="1"/>
</dbReference>
<evidence type="ECO:0000313" key="10">
    <source>
        <dbReference type="Proteomes" id="UP000192708"/>
    </source>
</evidence>
<evidence type="ECO:0000313" key="9">
    <source>
        <dbReference type="EMBL" id="SMC32627.1"/>
    </source>
</evidence>
<feature type="domain" description="DDH" evidence="6">
    <location>
        <begin position="73"/>
        <end position="235"/>
    </location>
</feature>
<dbReference type="SUPFAM" id="SSF64182">
    <property type="entry name" value="DHH phosphoesterases"/>
    <property type="match status" value="1"/>
</dbReference>
<evidence type="ECO:0000259" key="6">
    <source>
        <dbReference type="Pfam" id="PF01368"/>
    </source>
</evidence>
<dbReference type="Gene3D" id="3.10.310.30">
    <property type="match status" value="1"/>
</dbReference>
<keyword evidence="3" id="KW-0540">Nuclease</keyword>
<evidence type="ECO:0000259" key="8">
    <source>
        <dbReference type="Pfam" id="PF17768"/>
    </source>
</evidence>
<feature type="domain" description="DHHA1" evidence="7">
    <location>
        <begin position="358"/>
        <end position="454"/>
    </location>
</feature>
<dbReference type="GO" id="GO:0006281">
    <property type="term" value="P:DNA repair"/>
    <property type="evidence" value="ECO:0007669"/>
    <property type="project" value="InterPro"/>
</dbReference>
<evidence type="ECO:0000256" key="4">
    <source>
        <dbReference type="ARBA" id="ARBA00022801"/>
    </source>
</evidence>
<protein>
    <recommendedName>
        <fullName evidence="2">Single-stranded-DNA-specific exonuclease RecJ</fullName>
    </recommendedName>
</protein>
<evidence type="ECO:0000256" key="2">
    <source>
        <dbReference type="ARBA" id="ARBA00019841"/>
    </source>
</evidence>
<dbReference type="Proteomes" id="UP000192708">
    <property type="component" value="Unassembled WGS sequence"/>
</dbReference>
<dbReference type="RefSeq" id="WP_084282376.1">
    <property type="nucleotide sequence ID" value="NZ_FWXJ01000002.1"/>
</dbReference>
<dbReference type="Pfam" id="PF01368">
    <property type="entry name" value="DHH"/>
    <property type="match status" value="1"/>
</dbReference>